<dbReference type="RefSeq" id="WP_005960871.1">
    <property type="nucleotide sequence ID" value="NZ_AFOC01000029.1"/>
</dbReference>
<accession>G2DCG0</accession>
<organism evidence="3 4">
    <name type="scientific">endosymbiont of Riftia pachyptila</name>
    <name type="common">vent Ph05</name>
    <dbReference type="NCBI Taxonomy" id="1048808"/>
    <lineage>
        <taxon>Bacteria</taxon>
        <taxon>Pseudomonadati</taxon>
        <taxon>Pseudomonadota</taxon>
        <taxon>Gammaproteobacteria</taxon>
        <taxon>sulfur-oxidizing symbionts</taxon>
    </lineage>
</organism>
<evidence type="ECO:0000313" key="3">
    <source>
        <dbReference type="EMBL" id="EGV51681.1"/>
    </source>
</evidence>
<evidence type="ECO:0000256" key="1">
    <source>
        <dbReference type="SAM" id="MobiDB-lite"/>
    </source>
</evidence>
<feature type="domain" description="HTH-like" evidence="2">
    <location>
        <begin position="3"/>
        <end position="46"/>
    </location>
</feature>
<dbReference type="InterPro" id="IPR025948">
    <property type="entry name" value="HTH-like_dom"/>
</dbReference>
<dbReference type="Proteomes" id="UP000004491">
    <property type="component" value="Unassembled WGS sequence"/>
</dbReference>
<proteinExistence type="predicted"/>
<keyword evidence="4" id="KW-1185">Reference proteome</keyword>
<dbReference type="AlphaFoldDB" id="G2DCG0"/>
<sequence length="46" mass="5249">MAEKVKKIHEKSRGTYGARRIRQELAEGGESVSHQRIGRLMKQQGL</sequence>
<dbReference type="EMBL" id="AFOC01000029">
    <property type="protein sequence ID" value="EGV51681.1"/>
    <property type="molecule type" value="Genomic_DNA"/>
</dbReference>
<feature type="region of interest" description="Disordered" evidence="1">
    <location>
        <begin position="27"/>
        <end position="46"/>
    </location>
</feature>
<dbReference type="Pfam" id="PF13276">
    <property type="entry name" value="HTH_21"/>
    <property type="match status" value="1"/>
</dbReference>
<name>G2DCG0_9GAMM</name>
<reference evidence="3" key="1">
    <citation type="journal article" date="2011" name="ISME J.">
        <title>The endosymbionts of the deep-sea tubeworms Riftia pachyptila and Tevnia jerichonana share an identical physiology as revealed by proteogenomic analyses.</title>
        <authorList>
            <person name="Gardebrecht A."/>
            <person name="Markert S."/>
            <person name="Felbeck H."/>
            <person name="Thuermer A."/>
            <person name="Albrecht D."/>
            <person name="Wollherr A."/>
            <person name="Kabisch J."/>
            <person name="Lehmann R."/>
            <person name="Daniel R."/>
            <person name="Liesegang H."/>
            <person name="Hecker M."/>
            <person name="Sievert S.M."/>
            <person name="Schweder T."/>
        </authorList>
    </citation>
    <scope>NUCLEOTIDE SEQUENCE [LARGE SCALE GENOMIC DNA]</scope>
</reference>
<evidence type="ECO:0000313" key="4">
    <source>
        <dbReference type="Proteomes" id="UP000004491"/>
    </source>
</evidence>
<protein>
    <recommendedName>
        <fullName evidence="2">HTH-like domain-containing protein</fullName>
    </recommendedName>
</protein>
<comment type="caution">
    <text evidence="3">The sequence shown here is derived from an EMBL/GenBank/DDBJ whole genome shotgun (WGS) entry which is preliminary data.</text>
</comment>
<evidence type="ECO:0000259" key="2">
    <source>
        <dbReference type="Pfam" id="PF13276"/>
    </source>
</evidence>
<gene>
    <name evidence="3" type="ORF">Rifp1Sym_bb00120</name>
</gene>